<dbReference type="InParanoid" id="A0A5C7EHI0"/>
<dbReference type="AlphaFoldDB" id="A0A5C7EHI0"/>
<proteinExistence type="predicted"/>
<dbReference type="OrthoDB" id="9791262at2"/>
<gene>
    <name evidence="1" type="ORF">FR698_16025</name>
</gene>
<protein>
    <submittedName>
        <fullName evidence="1">Uncharacterized protein</fullName>
    </submittedName>
</protein>
<evidence type="ECO:0000313" key="2">
    <source>
        <dbReference type="Proteomes" id="UP000321201"/>
    </source>
</evidence>
<dbReference type="Gene3D" id="2.60.120.620">
    <property type="entry name" value="q2cbj1_9rhob like domain"/>
    <property type="match status" value="1"/>
</dbReference>
<organism evidence="1 2">
    <name type="scientific">Pelomicrobium methylotrophicum</name>
    <dbReference type="NCBI Taxonomy" id="2602750"/>
    <lineage>
        <taxon>Bacteria</taxon>
        <taxon>Pseudomonadati</taxon>
        <taxon>Pseudomonadota</taxon>
        <taxon>Hydrogenophilia</taxon>
        <taxon>Hydrogenophilia incertae sedis</taxon>
        <taxon>Pelomicrobium</taxon>
    </lineage>
</organism>
<keyword evidence="2" id="KW-1185">Reference proteome</keyword>
<dbReference type="Proteomes" id="UP000321201">
    <property type="component" value="Unassembled WGS sequence"/>
</dbReference>
<name>A0A5C7EHI0_9PROT</name>
<comment type="caution">
    <text evidence="1">The sequence shown here is derived from an EMBL/GenBank/DDBJ whole genome shotgun (WGS) entry which is preliminary data.</text>
</comment>
<dbReference type="EMBL" id="VPFL01000039">
    <property type="protein sequence ID" value="TXF10005.1"/>
    <property type="molecule type" value="Genomic_DNA"/>
</dbReference>
<accession>A0A5C7EHI0</accession>
<sequence length="106" mass="11999">MITVTDVYKSRSDNEAAIVMRQDPVVYKGWKEQGPADLSQHQLARYAKKGFILLKEVFSAKEVERLRDEVERLAHDPALKGREELITEPGSGEVRSVFRVIVESGV</sequence>
<dbReference type="SUPFAM" id="SSF51197">
    <property type="entry name" value="Clavaminate synthase-like"/>
    <property type="match status" value="1"/>
</dbReference>
<reference evidence="1 2" key="1">
    <citation type="submission" date="2019-08" db="EMBL/GenBank/DDBJ databases">
        <title>Pelomicrobium methylotrophicum gen. nov., sp. nov. a moderately thermophilic, facultatively anaerobic, lithoautotrophic and methylotrophic bacterium isolated from a terrestrial mud volcano.</title>
        <authorList>
            <person name="Slobodkina G.B."/>
            <person name="Merkel A.Y."/>
            <person name="Slobodkin A.I."/>
        </authorList>
    </citation>
    <scope>NUCLEOTIDE SEQUENCE [LARGE SCALE GENOMIC DNA]</scope>
    <source>
        <strain evidence="1 2">SM250</strain>
    </source>
</reference>
<dbReference type="RefSeq" id="WP_147801193.1">
    <property type="nucleotide sequence ID" value="NZ_VPFL01000039.1"/>
</dbReference>
<evidence type="ECO:0000313" key="1">
    <source>
        <dbReference type="EMBL" id="TXF10005.1"/>
    </source>
</evidence>